<dbReference type="Proteomes" id="UP001261666">
    <property type="component" value="Unassembled WGS sequence"/>
</dbReference>
<evidence type="ECO:0000313" key="2">
    <source>
        <dbReference type="Proteomes" id="UP001261666"/>
    </source>
</evidence>
<gene>
    <name evidence="1" type="ORF">QE364_002756</name>
</gene>
<evidence type="ECO:0000313" key="1">
    <source>
        <dbReference type="EMBL" id="MDR6211037.1"/>
    </source>
</evidence>
<sequence length="122" mass="12235">MTLALRIALGLGLVVAGAASGLASVVVGGRWWGVGLAAVTAAAVFVALPRTRLAWCTFAAGWAAMLLVVLEGRPEGDFAIADDGKGYAILVLGFLVALAGVVALAGGLDRRPAGQRPGRPKG</sequence>
<accession>A0ACC6IJZ0</accession>
<organism evidence="1 2">
    <name type="scientific">Nocardioides zeae</name>
    <dbReference type="NCBI Taxonomy" id="1457234"/>
    <lineage>
        <taxon>Bacteria</taxon>
        <taxon>Bacillati</taxon>
        <taxon>Actinomycetota</taxon>
        <taxon>Actinomycetes</taxon>
        <taxon>Propionibacteriales</taxon>
        <taxon>Nocardioidaceae</taxon>
        <taxon>Nocardioides</taxon>
    </lineage>
</organism>
<dbReference type="EMBL" id="JAVIZJ010000007">
    <property type="protein sequence ID" value="MDR6211037.1"/>
    <property type="molecule type" value="Genomic_DNA"/>
</dbReference>
<keyword evidence="2" id="KW-1185">Reference proteome</keyword>
<name>A0ACC6IJZ0_9ACTN</name>
<proteinExistence type="predicted"/>
<reference evidence="1" key="1">
    <citation type="submission" date="2023-08" db="EMBL/GenBank/DDBJ databases">
        <title>Functional and genomic diversity of the sorghum phyllosphere microbiome.</title>
        <authorList>
            <person name="Shade A."/>
        </authorList>
    </citation>
    <scope>NUCLEOTIDE SEQUENCE</scope>
    <source>
        <strain evidence="1">SORGH_AS_0885</strain>
    </source>
</reference>
<protein>
    <submittedName>
        <fullName evidence="1">Uncharacterized protein</fullName>
    </submittedName>
</protein>
<comment type="caution">
    <text evidence="1">The sequence shown here is derived from an EMBL/GenBank/DDBJ whole genome shotgun (WGS) entry which is preliminary data.</text>
</comment>